<dbReference type="Proteomes" id="UP000800200">
    <property type="component" value="Unassembled WGS sequence"/>
</dbReference>
<gene>
    <name evidence="1" type="ORF">K469DRAFT_720657</name>
</gene>
<dbReference type="AlphaFoldDB" id="A0A6A6EKZ4"/>
<dbReference type="EMBL" id="ML994617">
    <property type="protein sequence ID" value="KAF2191612.1"/>
    <property type="molecule type" value="Genomic_DNA"/>
</dbReference>
<evidence type="ECO:0000313" key="1">
    <source>
        <dbReference type="EMBL" id="KAF2191612.1"/>
    </source>
</evidence>
<reference evidence="1" key="1">
    <citation type="journal article" date="2020" name="Stud. Mycol.">
        <title>101 Dothideomycetes genomes: a test case for predicting lifestyles and emergence of pathogens.</title>
        <authorList>
            <person name="Haridas S."/>
            <person name="Albert R."/>
            <person name="Binder M."/>
            <person name="Bloem J."/>
            <person name="Labutti K."/>
            <person name="Salamov A."/>
            <person name="Andreopoulos B."/>
            <person name="Baker S."/>
            <person name="Barry K."/>
            <person name="Bills G."/>
            <person name="Bluhm B."/>
            <person name="Cannon C."/>
            <person name="Castanera R."/>
            <person name="Culley D."/>
            <person name="Daum C."/>
            <person name="Ezra D."/>
            <person name="Gonzalez J."/>
            <person name="Henrissat B."/>
            <person name="Kuo A."/>
            <person name="Liang C."/>
            <person name="Lipzen A."/>
            <person name="Lutzoni F."/>
            <person name="Magnuson J."/>
            <person name="Mondo S."/>
            <person name="Nolan M."/>
            <person name="Ohm R."/>
            <person name="Pangilinan J."/>
            <person name="Park H.-J."/>
            <person name="Ramirez L."/>
            <person name="Alfaro M."/>
            <person name="Sun H."/>
            <person name="Tritt A."/>
            <person name="Yoshinaga Y."/>
            <person name="Zwiers L.-H."/>
            <person name="Turgeon B."/>
            <person name="Goodwin S."/>
            <person name="Spatafora J."/>
            <person name="Crous P."/>
            <person name="Grigoriev I."/>
        </authorList>
    </citation>
    <scope>NUCLEOTIDE SEQUENCE</scope>
    <source>
        <strain evidence="1">CBS 207.26</strain>
    </source>
</reference>
<accession>A0A6A6EKZ4</accession>
<keyword evidence="2" id="KW-1185">Reference proteome</keyword>
<evidence type="ECO:0000313" key="2">
    <source>
        <dbReference type="Proteomes" id="UP000800200"/>
    </source>
</evidence>
<proteinExistence type="predicted"/>
<organism evidence="1 2">
    <name type="scientific">Zopfia rhizophila CBS 207.26</name>
    <dbReference type="NCBI Taxonomy" id="1314779"/>
    <lineage>
        <taxon>Eukaryota</taxon>
        <taxon>Fungi</taxon>
        <taxon>Dikarya</taxon>
        <taxon>Ascomycota</taxon>
        <taxon>Pezizomycotina</taxon>
        <taxon>Dothideomycetes</taxon>
        <taxon>Dothideomycetes incertae sedis</taxon>
        <taxon>Zopfiaceae</taxon>
        <taxon>Zopfia</taxon>
    </lineage>
</organism>
<protein>
    <submittedName>
        <fullName evidence="1">Uncharacterized protein</fullName>
    </submittedName>
</protein>
<sequence>MSWLFYAVDQGTNSDCALHPSAIGAVDGSIKGVPNPSPPFPAGVFPVKTQEGDCEYKNNGDKDNAGALFCGGKQMGSCKANADKDKSQRDGDKICDNLTGTGGRNEVTHRAVVACEW</sequence>
<dbReference type="OrthoDB" id="3786334at2759"/>
<name>A0A6A6EKZ4_9PEZI</name>